<organism evidence="2 3">
    <name type="scientific">Drosophila virilis</name>
    <name type="common">Fruit fly</name>
    <dbReference type="NCBI Taxonomy" id="7244"/>
    <lineage>
        <taxon>Eukaryota</taxon>
        <taxon>Metazoa</taxon>
        <taxon>Ecdysozoa</taxon>
        <taxon>Arthropoda</taxon>
        <taxon>Hexapoda</taxon>
        <taxon>Insecta</taxon>
        <taxon>Pterygota</taxon>
        <taxon>Neoptera</taxon>
        <taxon>Endopterygota</taxon>
        <taxon>Diptera</taxon>
        <taxon>Brachycera</taxon>
        <taxon>Muscomorpha</taxon>
        <taxon>Ephydroidea</taxon>
        <taxon>Drosophilidae</taxon>
        <taxon>Drosophila</taxon>
    </lineage>
</organism>
<dbReference type="Proteomes" id="UP000008792">
    <property type="component" value="Unassembled WGS sequence"/>
</dbReference>
<accession>B4LT47</accession>
<evidence type="ECO:0000313" key="2">
    <source>
        <dbReference type="EMBL" id="EDW63878.2"/>
    </source>
</evidence>
<evidence type="ECO:0000313" key="3">
    <source>
        <dbReference type="Proteomes" id="UP000008792"/>
    </source>
</evidence>
<feature type="region of interest" description="Disordered" evidence="1">
    <location>
        <begin position="34"/>
        <end position="55"/>
    </location>
</feature>
<proteinExistence type="predicted"/>
<sequence>MDAHGAKRAAEPNAYEQLAKKIWRPTITDSQLAMPVHIDDSPPPDSESLMEPSAAATSGFLNEVLNALYGDTTGHPENGSFSYHKAAEHYALSGDDYQPQTQTQPQAPQQTQSYAAGGAQKSQQQPPPPGFERGAKALYDRKQPSIIGHSARPGASSAYSQLLPGLPHQQGSHGGSDLSGRGAGPPGAASINELSQLYLQLLQQQLPQQQAQQQQHLVAGASNNMSMPIYGMASGNANDITQVYAQLLAANLRQNATQHHQQQQLQHQQQQQQQHHHQQLHQQQAQLQQQQQQQQAQQMPRTPRGIYGGNFSAAGNKPPTPENK</sequence>
<feature type="compositionally biased region" description="Low complexity" evidence="1">
    <location>
        <begin position="280"/>
        <end position="298"/>
    </location>
</feature>
<name>B4LT47_DROVI</name>
<protein>
    <submittedName>
        <fullName evidence="2">Uncharacterized protein</fullName>
    </submittedName>
</protein>
<feature type="region of interest" description="Disordered" evidence="1">
    <location>
        <begin position="69"/>
        <end position="189"/>
    </location>
</feature>
<keyword evidence="3" id="KW-1185">Reference proteome</keyword>
<dbReference type="HOGENOM" id="CLU_734198_0_0_1"/>
<dbReference type="EMBL" id="CH940649">
    <property type="protein sequence ID" value="EDW63878.2"/>
    <property type="molecule type" value="Genomic_DNA"/>
</dbReference>
<feature type="region of interest" description="Disordered" evidence="1">
    <location>
        <begin position="258"/>
        <end position="324"/>
    </location>
</feature>
<dbReference type="AlphaFoldDB" id="B4LT47"/>
<feature type="compositionally biased region" description="Basic and acidic residues" evidence="1">
    <location>
        <begin position="133"/>
        <end position="143"/>
    </location>
</feature>
<gene>
    <name evidence="2" type="primary">Dvir\GJ10749</name>
    <name evidence="2" type="ORF">Dvir_GJ10749</name>
</gene>
<dbReference type="InParanoid" id="B4LT47"/>
<evidence type="ECO:0000256" key="1">
    <source>
        <dbReference type="SAM" id="MobiDB-lite"/>
    </source>
</evidence>
<reference evidence="2 3" key="1">
    <citation type="journal article" date="2007" name="Nature">
        <title>Evolution of genes and genomes on the Drosophila phylogeny.</title>
        <authorList>
            <consortium name="Drosophila 12 Genomes Consortium"/>
            <person name="Clark A.G."/>
            <person name="Eisen M.B."/>
            <person name="Smith D.R."/>
            <person name="Bergman C.M."/>
            <person name="Oliver B."/>
            <person name="Markow T.A."/>
            <person name="Kaufman T.C."/>
            <person name="Kellis M."/>
            <person name="Gelbart W."/>
            <person name="Iyer V.N."/>
            <person name="Pollard D.A."/>
            <person name="Sackton T.B."/>
            <person name="Larracuente A.M."/>
            <person name="Singh N.D."/>
            <person name="Abad J.P."/>
            <person name="Abt D.N."/>
            <person name="Adryan B."/>
            <person name="Aguade M."/>
            <person name="Akashi H."/>
            <person name="Anderson W.W."/>
            <person name="Aquadro C.F."/>
            <person name="Ardell D.H."/>
            <person name="Arguello R."/>
            <person name="Artieri C.G."/>
            <person name="Barbash D.A."/>
            <person name="Barker D."/>
            <person name="Barsanti P."/>
            <person name="Batterham P."/>
            <person name="Batzoglou S."/>
            <person name="Begun D."/>
            <person name="Bhutkar A."/>
            <person name="Blanco E."/>
            <person name="Bosak S.A."/>
            <person name="Bradley R.K."/>
            <person name="Brand A.D."/>
            <person name="Brent M.R."/>
            <person name="Brooks A.N."/>
            <person name="Brown R.H."/>
            <person name="Butlin R.K."/>
            <person name="Caggese C."/>
            <person name="Calvi B.R."/>
            <person name="Bernardo de Carvalho A."/>
            <person name="Caspi A."/>
            <person name="Castrezana S."/>
            <person name="Celniker S.E."/>
            <person name="Chang J.L."/>
            <person name="Chapple C."/>
            <person name="Chatterji S."/>
            <person name="Chinwalla A."/>
            <person name="Civetta A."/>
            <person name="Clifton S.W."/>
            <person name="Comeron J.M."/>
            <person name="Costello J.C."/>
            <person name="Coyne J.A."/>
            <person name="Daub J."/>
            <person name="David R.G."/>
            <person name="Delcher A.L."/>
            <person name="Delehaunty K."/>
            <person name="Do C.B."/>
            <person name="Ebling H."/>
            <person name="Edwards K."/>
            <person name="Eickbush T."/>
            <person name="Evans J.D."/>
            <person name="Filipski A."/>
            <person name="Findeiss S."/>
            <person name="Freyhult E."/>
            <person name="Fulton L."/>
            <person name="Fulton R."/>
            <person name="Garcia A.C."/>
            <person name="Gardiner A."/>
            <person name="Garfield D.A."/>
            <person name="Garvin B.E."/>
            <person name="Gibson G."/>
            <person name="Gilbert D."/>
            <person name="Gnerre S."/>
            <person name="Godfrey J."/>
            <person name="Good R."/>
            <person name="Gotea V."/>
            <person name="Gravely B."/>
            <person name="Greenberg A.J."/>
            <person name="Griffiths-Jones S."/>
            <person name="Gross S."/>
            <person name="Guigo R."/>
            <person name="Gustafson E.A."/>
            <person name="Haerty W."/>
            <person name="Hahn M.W."/>
            <person name="Halligan D.L."/>
            <person name="Halpern A.L."/>
            <person name="Halter G.M."/>
            <person name="Han M.V."/>
            <person name="Heger A."/>
            <person name="Hillier L."/>
            <person name="Hinrichs A.S."/>
            <person name="Holmes I."/>
            <person name="Hoskins R.A."/>
            <person name="Hubisz M.J."/>
            <person name="Hultmark D."/>
            <person name="Huntley M.A."/>
            <person name="Jaffe D.B."/>
            <person name="Jagadeeshan S."/>
            <person name="Jeck W.R."/>
            <person name="Johnson J."/>
            <person name="Jones C.D."/>
            <person name="Jordan W.C."/>
            <person name="Karpen G.H."/>
            <person name="Kataoka E."/>
            <person name="Keightley P.D."/>
            <person name="Kheradpour P."/>
            <person name="Kirkness E.F."/>
            <person name="Koerich L.B."/>
            <person name="Kristiansen K."/>
            <person name="Kudrna D."/>
            <person name="Kulathinal R.J."/>
            <person name="Kumar S."/>
            <person name="Kwok R."/>
            <person name="Lander E."/>
            <person name="Langley C.H."/>
            <person name="Lapoint R."/>
            <person name="Lazzaro B.P."/>
            <person name="Lee S.J."/>
            <person name="Levesque L."/>
            <person name="Li R."/>
            <person name="Lin C.F."/>
            <person name="Lin M.F."/>
            <person name="Lindblad-Toh K."/>
            <person name="Llopart A."/>
            <person name="Long M."/>
            <person name="Low L."/>
            <person name="Lozovsky E."/>
            <person name="Lu J."/>
            <person name="Luo M."/>
            <person name="Machado C.A."/>
            <person name="Makalowski W."/>
            <person name="Marzo M."/>
            <person name="Matsuda M."/>
            <person name="Matzkin L."/>
            <person name="McAllister B."/>
            <person name="McBride C.S."/>
            <person name="McKernan B."/>
            <person name="McKernan K."/>
            <person name="Mendez-Lago M."/>
            <person name="Minx P."/>
            <person name="Mollenhauer M.U."/>
            <person name="Montooth K."/>
            <person name="Mount S.M."/>
            <person name="Mu X."/>
            <person name="Myers E."/>
            <person name="Negre B."/>
            <person name="Newfeld S."/>
            <person name="Nielsen R."/>
            <person name="Noor M.A."/>
            <person name="O'Grady P."/>
            <person name="Pachter L."/>
            <person name="Papaceit M."/>
            <person name="Parisi M.J."/>
            <person name="Parisi M."/>
            <person name="Parts L."/>
            <person name="Pedersen J.S."/>
            <person name="Pesole G."/>
            <person name="Phillippy A.M."/>
            <person name="Ponting C.P."/>
            <person name="Pop M."/>
            <person name="Porcelli D."/>
            <person name="Powell J.R."/>
            <person name="Prohaska S."/>
            <person name="Pruitt K."/>
            <person name="Puig M."/>
            <person name="Quesneville H."/>
            <person name="Ram K.R."/>
            <person name="Rand D."/>
            <person name="Rasmussen M.D."/>
            <person name="Reed L.K."/>
            <person name="Reenan R."/>
            <person name="Reily A."/>
            <person name="Remington K.A."/>
            <person name="Rieger T.T."/>
            <person name="Ritchie M.G."/>
            <person name="Robin C."/>
            <person name="Rogers Y.H."/>
            <person name="Rohde C."/>
            <person name="Rozas J."/>
            <person name="Rubenfield M.J."/>
            <person name="Ruiz A."/>
            <person name="Russo S."/>
            <person name="Salzberg S.L."/>
            <person name="Sanchez-Gracia A."/>
            <person name="Saranga D.J."/>
            <person name="Sato H."/>
            <person name="Schaeffer S.W."/>
            <person name="Schatz M.C."/>
            <person name="Schlenke T."/>
            <person name="Schwartz R."/>
            <person name="Segarra C."/>
            <person name="Singh R.S."/>
            <person name="Sirot L."/>
            <person name="Sirota M."/>
            <person name="Sisneros N.B."/>
            <person name="Smith C.D."/>
            <person name="Smith T.F."/>
            <person name="Spieth J."/>
            <person name="Stage D.E."/>
            <person name="Stark A."/>
            <person name="Stephan W."/>
            <person name="Strausberg R.L."/>
            <person name="Strempel S."/>
            <person name="Sturgill D."/>
            <person name="Sutton G."/>
            <person name="Sutton G.G."/>
            <person name="Tao W."/>
            <person name="Teichmann S."/>
            <person name="Tobari Y.N."/>
            <person name="Tomimura Y."/>
            <person name="Tsolas J.M."/>
            <person name="Valente V.L."/>
            <person name="Venter E."/>
            <person name="Venter J.C."/>
            <person name="Vicario S."/>
            <person name="Vieira F.G."/>
            <person name="Vilella A.J."/>
            <person name="Villasante A."/>
            <person name="Walenz B."/>
            <person name="Wang J."/>
            <person name="Wasserman M."/>
            <person name="Watts T."/>
            <person name="Wilson D."/>
            <person name="Wilson R.K."/>
            <person name="Wing R.A."/>
            <person name="Wolfner M.F."/>
            <person name="Wong A."/>
            <person name="Wong G.K."/>
            <person name="Wu C.I."/>
            <person name="Wu G."/>
            <person name="Yamamoto D."/>
            <person name="Yang H.P."/>
            <person name="Yang S.P."/>
            <person name="Yorke J.A."/>
            <person name="Yoshida K."/>
            <person name="Zdobnov E."/>
            <person name="Zhang P."/>
            <person name="Zhang Y."/>
            <person name="Zimin A.V."/>
            <person name="Baldwin J."/>
            <person name="Abdouelleil A."/>
            <person name="Abdulkadir J."/>
            <person name="Abebe A."/>
            <person name="Abera B."/>
            <person name="Abreu J."/>
            <person name="Acer S.C."/>
            <person name="Aftuck L."/>
            <person name="Alexander A."/>
            <person name="An P."/>
            <person name="Anderson E."/>
            <person name="Anderson S."/>
            <person name="Arachi H."/>
            <person name="Azer M."/>
            <person name="Bachantsang P."/>
            <person name="Barry A."/>
            <person name="Bayul T."/>
            <person name="Berlin A."/>
            <person name="Bessette D."/>
            <person name="Bloom T."/>
            <person name="Blye J."/>
            <person name="Boguslavskiy L."/>
            <person name="Bonnet C."/>
            <person name="Boukhgalter B."/>
            <person name="Bourzgui I."/>
            <person name="Brown A."/>
            <person name="Cahill P."/>
            <person name="Channer S."/>
            <person name="Cheshatsang Y."/>
            <person name="Chuda L."/>
            <person name="Citroen M."/>
            <person name="Collymore A."/>
            <person name="Cooke P."/>
            <person name="Costello M."/>
            <person name="D'Aco K."/>
            <person name="Daza R."/>
            <person name="De Haan G."/>
            <person name="DeGray S."/>
            <person name="DeMaso C."/>
            <person name="Dhargay N."/>
            <person name="Dooley K."/>
            <person name="Dooley E."/>
            <person name="Doricent M."/>
            <person name="Dorje P."/>
            <person name="Dorjee K."/>
            <person name="Dupes A."/>
            <person name="Elong R."/>
            <person name="Falk J."/>
            <person name="Farina A."/>
            <person name="Faro S."/>
            <person name="Ferguson D."/>
            <person name="Fisher S."/>
            <person name="Foley C.D."/>
            <person name="Franke A."/>
            <person name="Friedrich D."/>
            <person name="Gadbois L."/>
            <person name="Gearin G."/>
            <person name="Gearin C.R."/>
            <person name="Giannoukos G."/>
            <person name="Goode T."/>
            <person name="Graham J."/>
            <person name="Grandbois E."/>
            <person name="Grewal S."/>
            <person name="Gyaltsen K."/>
            <person name="Hafez N."/>
            <person name="Hagos B."/>
            <person name="Hall J."/>
            <person name="Henson C."/>
            <person name="Hollinger A."/>
            <person name="Honan T."/>
            <person name="Huard M.D."/>
            <person name="Hughes L."/>
            <person name="Hurhula B."/>
            <person name="Husby M.E."/>
            <person name="Kamat A."/>
            <person name="Kanga B."/>
            <person name="Kashin S."/>
            <person name="Khazanovich D."/>
            <person name="Kisner P."/>
            <person name="Lance K."/>
            <person name="Lara M."/>
            <person name="Lee W."/>
            <person name="Lennon N."/>
            <person name="Letendre F."/>
            <person name="LeVine R."/>
            <person name="Lipovsky A."/>
            <person name="Liu X."/>
            <person name="Liu J."/>
            <person name="Liu S."/>
            <person name="Lokyitsang T."/>
            <person name="Lokyitsang Y."/>
            <person name="Lubonja R."/>
            <person name="Lui A."/>
            <person name="MacDonald P."/>
            <person name="Magnisalis V."/>
            <person name="Maru K."/>
            <person name="Matthews C."/>
            <person name="McCusker W."/>
            <person name="McDonough S."/>
            <person name="Mehta T."/>
            <person name="Meldrim J."/>
            <person name="Meneus L."/>
            <person name="Mihai O."/>
            <person name="Mihalev A."/>
            <person name="Mihova T."/>
            <person name="Mittelman R."/>
            <person name="Mlenga V."/>
            <person name="Montmayeur A."/>
            <person name="Mulrain L."/>
            <person name="Navidi A."/>
            <person name="Naylor J."/>
            <person name="Negash T."/>
            <person name="Nguyen T."/>
            <person name="Nguyen N."/>
            <person name="Nicol R."/>
            <person name="Norbu C."/>
            <person name="Norbu N."/>
            <person name="Novod N."/>
            <person name="O'Neill B."/>
            <person name="Osman S."/>
            <person name="Markiewicz E."/>
            <person name="Oyono O.L."/>
            <person name="Patti C."/>
            <person name="Phunkhang P."/>
            <person name="Pierre F."/>
            <person name="Priest M."/>
            <person name="Raghuraman S."/>
            <person name="Rege F."/>
            <person name="Reyes R."/>
            <person name="Rise C."/>
            <person name="Rogov P."/>
            <person name="Ross K."/>
            <person name="Ryan E."/>
            <person name="Settipalli S."/>
            <person name="Shea T."/>
            <person name="Sherpa N."/>
            <person name="Shi L."/>
            <person name="Shih D."/>
            <person name="Sparrow T."/>
            <person name="Spaulding J."/>
            <person name="Stalker J."/>
            <person name="Stange-Thomann N."/>
            <person name="Stavropoulos S."/>
            <person name="Stone C."/>
            <person name="Strader C."/>
            <person name="Tesfaye S."/>
            <person name="Thomson T."/>
            <person name="Thoulutsang Y."/>
            <person name="Thoulutsang D."/>
            <person name="Topham K."/>
            <person name="Topping I."/>
            <person name="Tsamla T."/>
            <person name="Vassiliev H."/>
            <person name="Vo A."/>
            <person name="Wangchuk T."/>
            <person name="Wangdi T."/>
            <person name="Weiand M."/>
            <person name="Wilkinson J."/>
            <person name="Wilson A."/>
            <person name="Yadav S."/>
            <person name="Young G."/>
            <person name="Yu Q."/>
            <person name="Zembek L."/>
            <person name="Zhong D."/>
            <person name="Zimmer A."/>
            <person name="Zwirko Z."/>
            <person name="Jaffe D.B."/>
            <person name="Alvarez P."/>
            <person name="Brockman W."/>
            <person name="Butler J."/>
            <person name="Chin C."/>
            <person name="Gnerre S."/>
            <person name="Grabherr M."/>
            <person name="Kleber M."/>
            <person name="Mauceli E."/>
            <person name="MacCallum I."/>
        </authorList>
    </citation>
    <scope>NUCLEOTIDE SEQUENCE [LARGE SCALE GENOMIC DNA]</scope>
    <source>
        <strain evidence="3">Tucson 15010-1051.87</strain>
    </source>
</reference>
<dbReference type="OrthoDB" id="8036466at2759"/>
<feature type="compositionally biased region" description="Low complexity" evidence="1">
    <location>
        <begin position="98"/>
        <end position="112"/>
    </location>
</feature>
<feature type="compositionally biased region" description="Low complexity" evidence="1">
    <location>
        <begin position="258"/>
        <end position="273"/>
    </location>
</feature>